<dbReference type="OrthoDB" id="9950769at2759"/>
<feature type="compositionally biased region" description="Pro residues" evidence="1">
    <location>
        <begin position="83"/>
        <end position="93"/>
    </location>
</feature>
<reference evidence="2 3" key="1">
    <citation type="submission" date="2016-07" db="EMBL/GenBank/DDBJ databases">
        <title>Disparate Historic Effective Population Sizes Predicted by Modern Levels of Genome Diversity for the Scaled Quail (Callipepla squamata) and the Northern Bobwhite (Colinus virginianus): Inferences from First and Second Generation Draft Genome Assemblies for Sympatric New World Quail.</title>
        <authorList>
            <person name="Oldeschulte D.L."/>
            <person name="Halley Y.A."/>
            <person name="Bhattarai E.K."/>
            <person name="Brashear W.A."/>
            <person name="Hill J."/>
            <person name="Metz R.P."/>
            <person name="Johnson C.D."/>
            <person name="Rollins D."/>
            <person name="Peterson M.J."/>
            <person name="Bickhart D.M."/>
            <person name="Decker J.E."/>
            <person name="Seabury C.M."/>
        </authorList>
    </citation>
    <scope>NUCLEOTIDE SEQUENCE [LARGE SCALE GENOMIC DNA]</scope>
    <source>
        <strain evidence="2 3">Texas</strain>
        <tissue evidence="2">Leg muscle</tissue>
    </source>
</reference>
<dbReference type="PANTHER" id="PTHR15993:SF6">
    <property type="entry name" value="HEMOGEN"/>
    <property type="match status" value="1"/>
</dbReference>
<evidence type="ECO:0000256" key="1">
    <source>
        <dbReference type="SAM" id="MobiDB-lite"/>
    </source>
</evidence>
<dbReference type="AlphaFoldDB" id="A0A226NEY8"/>
<dbReference type="STRING" id="9009.A0A226NEY8"/>
<dbReference type="GO" id="GO:0030154">
    <property type="term" value="P:cell differentiation"/>
    <property type="evidence" value="ECO:0007669"/>
    <property type="project" value="InterPro"/>
</dbReference>
<sequence>MDSLGKDHDYSSASLPSTAAHENTEPGATTSRRLRDRELLRKRKAEAEEKDSIQWALGEHERSKRQRRGQGARRGKGRVVEPEPQPAPQPNSQPPKEEEAETTSSMVMQQVESPQMDEQDLFAGVQLADLEGILGSESQSPLGEEDMLKLADEIQEVLNTSLERNDSDNDLYSSSLF</sequence>
<feature type="compositionally biased region" description="Basic and acidic residues" evidence="1">
    <location>
        <begin position="33"/>
        <end position="62"/>
    </location>
</feature>
<comment type="caution">
    <text evidence="2">The sequence shown here is derived from an EMBL/GenBank/DDBJ whole genome shotgun (WGS) entry which is preliminary data.</text>
</comment>
<dbReference type="GO" id="GO:0005654">
    <property type="term" value="C:nucleoplasm"/>
    <property type="evidence" value="ECO:0007669"/>
    <property type="project" value="TreeGrafter"/>
</dbReference>
<name>A0A226NEY8_CALSU</name>
<feature type="compositionally biased region" description="Polar residues" evidence="1">
    <location>
        <begin position="102"/>
        <end position="113"/>
    </location>
</feature>
<keyword evidence="3" id="KW-1185">Reference proteome</keyword>
<proteinExistence type="predicted"/>
<dbReference type="InterPro" id="IPR033272">
    <property type="entry name" value="Hemogen"/>
</dbReference>
<evidence type="ECO:0000313" key="3">
    <source>
        <dbReference type="Proteomes" id="UP000198323"/>
    </source>
</evidence>
<dbReference type="GO" id="GO:0045667">
    <property type="term" value="P:regulation of osteoblast differentiation"/>
    <property type="evidence" value="ECO:0007669"/>
    <property type="project" value="TreeGrafter"/>
</dbReference>
<evidence type="ECO:0000313" key="2">
    <source>
        <dbReference type="EMBL" id="OXB66116.1"/>
    </source>
</evidence>
<dbReference type="PANTHER" id="PTHR15993">
    <property type="entry name" value="HEMOGEN"/>
    <property type="match status" value="1"/>
</dbReference>
<feature type="compositionally biased region" description="Basic and acidic residues" evidence="1">
    <location>
        <begin position="1"/>
        <end position="10"/>
    </location>
</feature>
<feature type="region of interest" description="Disordered" evidence="1">
    <location>
        <begin position="1"/>
        <end position="116"/>
    </location>
</feature>
<gene>
    <name evidence="2" type="ORF">ASZ78_012459</name>
</gene>
<dbReference type="EMBL" id="MCFN01000071">
    <property type="protein sequence ID" value="OXB66116.1"/>
    <property type="molecule type" value="Genomic_DNA"/>
</dbReference>
<protein>
    <submittedName>
        <fullName evidence="2">Uncharacterized protein</fullName>
    </submittedName>
</protein>
<dbReference type="Proteomes" id="UP000198323">
    <property type="component" value="Unassembled WGS sequence"/>
</dbReference>
<feature type="compositionally biased region" description="Basic residues" evidence="1">
    <location>
        <begin position="63"/>
        <end position="77"/>
    </location>
</feature>
<accession>A0A226NEY8</accession>
<feature type="compositionally biased region" description="Polar residues" evidence="1">
    <location>
        <begin position="11"/>
        <end position="31"/>
    </location>
</feature>
<organism evidence="2 3">
    <name type="scientific">Callipepla squamata</name>
    <name type="common">Scaled quail</name>
    <dbReference type="NCBI Taxonomy" id="9009"/>
    <lineage>
        <taxon>Eukaryota</taxon>
        <taxon>Metazoa</taxon>
        <taxon>Chordata</taxon>
        <taxon>Craniata</taxon>
        <taxon>Vertebrata</taxon>
        <taxon>Euteleostomi</taxon>
        <taxon>Archelosauria</taxon>
        <taxon>Archosauria</taxon>
        <taxon>Dinosauria</taxon>
        <taxon>Saurischia</taxon>
        <taxon>Theropoda</taxon>
        <taxon>Coelurosauria</taxon>
        <taxon>Aves</taxon>
        <taxon>Neognathae</taxon>
        <taxon>Galloanserae</taxon>
        <taxon>Galliformes</taxon>
        <taxon>Odontophoridae</taxon>
        <taxon>Callipepla</taxon>
    </lineage>
</organism>